<feature type="domain" description="GFO/IDH/MocA-like oxidoreductase" evidence="2">
    <location>
        <begin position="138"/>
        <end position="248"/>
    </location>
</feature>
<proteinExistence type="predicted"/>
<dbReference type="InterPro" id="IPR000683">
    <property type="entry name" value="Gfo/Idh/MocA-like_OxRdtase_N"/>
</dbReference>
<dbReference type="InterPro" id="IPR055170">
    <property type="entry name" value="GFO_IDH_MocA-like_dom"/>
</dbReference>
<dbReference type="Gene3D" id="3.40.50.720">
    <property type="entry name" value="NAD(P)-binding Rossmann-like Domain"/>
    <property type="match status" value="1"/>
</dbReference>
<dbReference type="InterPro" id="IPR036291">
    <property type="entry name" value="NAD(P)-bd_dom_sf"/>
</dbReference>
<dbReference type="PANTHER" id="PTHR43054:SF1">
    <property type="entry name" value="SCYLLO-INOSITOL 2-DEHYDROGENASE (NADP(+)) IOLU"/>
    <property type="match status" value="1"/>
</dbReference>
<reference evidence="3" key="2">
    <citation type="submission" date="2021-04" db="EMBL/GenBank/DDBJ databases">
        <authorList>
            <person name="Gilroy R."/>
        </authorList>
    </citation>
    <scope>NUCLEOTIDE SEQUENCE</scope>
    <source>
        <strain evidence="3">A6-441</strain>
    </source>
</reference>
<organism evidence="3 4">
    <name type="scientific">Candidatus Fusobacterium pullicola</name>
    <dbReference type="NCBI Taxonomy" id="2838601"/>
    <lineage>
        <taxon>Bacteria</taxon>
        <taxon>Fusobacteriati</taxon>
        <taxon>Fusobacteriota</taxon>
        <taxon>Fusobacteriia</taxon>
        <taxon>Fusobacteriales</taxon>
        <taxon>Fusobacteriaceae</taxon>
        <taxon>Fusobacterium</taxon>
    </lineage>
</organism>
<dbReference type="SUPFAM" id="SSF55347">
    <property type="entry name" value="Glyceraldehyde-3-phosphate dehydrogenase-like, C-terminal domain"/>
    <property type="match status" value="1"/>
</dbReference>
<reference evidence="3" key="1">
    <citation type="journal article" date="2021" name="PeerJ">
        <title>Extensive microbial diversity within the chicken gut microbiome revealed by metagenomics and culture.</title>
        <authorList>
            <person name="Gilroy R."/>
            <person name="Ravi A."/>
            <person name="Getino M."/>
            <person name="Pursley I."/>
            <person name="Horton D.L."/>
            <person name="Alikhan N.F."/>
            <person name="Baker D."/>
            <person name="Gharbi K."/>
            <person name="Hall N."/>
            <person name="Watson M."/>
            <person name="Adriaenssens E.M."/>
            <person name="Foster-Nyarko E."/>
            <person name="Jarju S."/>
            <person name="Secka A."/>
            <person name="Antonio M."/>
            <person name="Oren A."/>
            <person name="Chaudhuri R.R."/>
            <person name="La Ragione R."/>
            <person name="Hildebrand F."/>
            <person name="Pallen M.J."/>
        </authorList>
    </citation>
    <scope>NUCLEOTIDE SEQUENCE</scope>
    <source>
        <strain evidence="3">A6-441</strain>
    </source>
</reference>
<dbReference type="EMBL" id="JAHLFN010000076">
    <property type="protein sequence ID" value="MBU3843056.1"/>
    <property type="molecule type" value="Genomic_DNA"/>
</dbReference>
<dbReference type="SUPFAM" id="SSF51735">
    <property type="entry name" value="NAD(P)-binding Rossmann-fold domains"/>
    <property type="match status" value="1"/>
</dbReference>
<gene>
    <name evidence="3" type="ORF">IAA47_08785</name>
</gene>
<name>A0A9E2NZG6_9FUSO</name>
<dbReference type="Proteomes" id="UP000724657">
    <property type="component" value="Unassembled WGS sequence"/>
</dbReference>
<dbReference type="Gene3D" id="3.30.360.10">
    <property type="entry name" value="Dihydrodipicolinate Reductase, domain 2"/>
    <property type="match status" value="1"/>
</dbReference>
<feature type="domain" description="Gfo/Idh/MocA-like oxidoreductase N-terminal" evidence="1">
    <location>
        <begin position="2"/>
        <end position="119"/>
    </location>
</feature>
<dbReference type="GO" id="GO:0000166">
    <property type="term" value="F:nucleotide binding"/>
    <property type="evidence" value="ECO:0007669"/>
    <property type="project" value="InterPro"/>
</dbReference>
<accession>A0A9E2NZG6</accession>
<comment type="caution">
    <text evidence="3">The sequence shown here is derived from an EMBL/GenBank/DDBJ whole genome shotgun (WGS) entry which is preliminary data.</text>
</comment>
<protein>
    <submittedName>
        <fullName evidence="3">Gfo/Idh/MocA family oxidoreductase</fullName>
    </submittedName>
</protein>
<evidence type="ECO:0000259" key="1">
    <source>
        <dbReference type="Pfam" id="PF01408"/>
    </source>
</evidence>
<dbReference type="AlphaFoldDB" id="A0A9E2NZG6"/>
<dbReference type="PANTHER" id="PTHR43054">
    <property type="match status" value="1"/>
</dbReference>
<evidence type="ECO:0000313" key="4">
    <source>
        <dbReference type="Proteomes" id="UP000724657"/>
    </source>
</evidence>
<evidence type="ECO:0000313" key="3">
    <source>
        <dbReference type="EMBL" id="MBU3843056.1"/>
    </source>
</evidence>
<dbReference type="Pfam" id="PF01408">
    <property type="entry name" value="GFO_IDH_MocA"/>
    <property type="match status" value="1"/>
</dbReference>
<evidence type="ECO:0000259" key="2">
    <source>
        <dbReference type="Pfam" id="PF22725"/>
    </source>
</evidence>
<sequence>MIKFGIIGTSSISEKFIDALQNTNGCKAYAILSRDENKGKNFAEKFGVTKVYTELKKMLEDIEIDAIYIASPNGKHFEQAKLSLEAKKNVICEKPIVPTVKEFDILKDIALRNSVVLMEAMRPTTNPNFKIIKENLDKIGVVRQVMLKYCQYSSRYDKLKSGEITNIFDKNMAGGALYDIGVYPLYFTLAMFGEPQNYIGSNYLLSTGVDGCGTLLLNYDDKVAVVSYSKITDEKTPSEIIGEKGSIVIDKVSSVKGITIKYRDGKEEILGTTLYENDMRYEIEEFIKTINSKKVESELNNFTVSRKCVEIMEALANK</sequence>
<dbReference type="Pfam" id="PF22725">
    <property type="entry name" value="GFO_IDH_MocA_C3"/>
    <property type="match status" value="1"/>
</dbReference>